<dbReference type="Gene3D" id="1.10.1410.40">
    <property type="match status" value="1"/>
</dbReference>
<feature type="domain" description="Mab-21-like HhH/H2TH-like" evidence="13">
    <location>
        <begin position="269"/>
        <end position="361"/>
    </location>
</feature>
<evidence type="ECO:0000256" key="6">
    <source>
        <dbReference type="ARBA" id="ARBA00022723"/>
    </source>
</evidence>
<name>A0A9P0H2I1_NEZVI</name>
<evidence type="ECO:0000256" key="2">
    <source>
        <dbReference type="ARBA" id="ARBA00001946"/>
    </source>
</evidence>
<feature type="domain" description="Mab-21-like nucleotidyltransferase" evidence="12">
    <location>
        <begin position="80"/>
        <end position="258"/>
    </location>
</feature>
<dbReference type="GO" id="GO:0005525">
    <property type="term" value="F:GTP binding"/>
    <property type="evidence" value="ECO:0007669"/>
    <property type="project" value="UniProtKB-KW"/>
</dbReference>
<dbReference type="InterPro" id="IPR046906">
    <property type="entry name" value="Mab-21_HhH/H2TH-like"/>
</dbReference>
<evidence type="ECO:0000256" key="8">
    <source>
        <dbReference type="ARBA" id="ARBA00022840"/>
    </source>
</evidence>
<evidence type="ECO:0000256" key="9">
    <source>
        <dbReference type="ARBA" id="ARBA00022842"/>
    </source>
</evidence>
<evidence type="ECO:0000256" key="11">
    <source>
        <dbReference type="ARBA" id="ARBA00023211"/>
    </source>
</evidence>
<evidence type="ECO:0000313" key="14">
    <source>
        <dbReference type="EMBL" id="CAH1395053.1"/>
    </source>
</evidence>
<protein>
    <submittedName>
        <fullName evidence="14">Uncharacterized protein</fullName>
    </submittedName>
</protein>
<comment type="cofactor">
    <cofactor evidence="1">
        <name>Mn(2+)</name>
        <dbReference type="ChEBI" id="CHEBI:29035"/>
    </cofactor>
</comment>
<dbReference type="OrthoDB" id="1877767at2759"/>
<dbReference type="GO" id="GO:0046872">
    <property type="term" value="F:metal ion binding"/>
    <property type="evidence" value="ECO:0007669"/>
    <property type="project" value="UniProtKB-KW"/>
</dbReference>
<dbReference type="GO" id="GO:0005524">
    <property type="term" value="F:ATP binding"/>
    <property type="evidence" value="ECO:0007669"/>
    <property type="project" value="UniProtKB-KW"/>
</dbReference>
<keyword evidence="4" id="KW-0808">Transferase</keyword>
<keyword evidence="10" id="KW-0342">GTP-binding</keyword>
<evidence type="ECO:0000259" key="12">
    <source>
        <dbReference type="Pfam" id="PF03281"/>
    </source>
</evidence>
<proteinExistence type="inferred from homology"/>
<evidence type="ECO:0000256" key="7">
    <source>
        <dbReference type="ARBA" id="ARBA00022741"/>
    </source>
</evidence>
<comment type="cofactor">
    <cofactor evidence="2">
        <name>Mg(2+)</name>
        <dbReference type="ChEBI" id="CHEBI:18420"/>
    </cofactor>
</comment>
<accession>A0A9P0H2I1</accession>
<dbReference type="GO" id="GO:0016779">
    <property type="term" value="F:nucleotidyltransferase activity"/>
    <property type="evidence" value="ECO:0007669"/>
    <property type="project" value="UniProtKB-KW"/>
</dbReference>
<dbReference type="SMART" id="SM01265">
    <property type="entry name" value="Mab-21"/>
    <property type="match status" value="1"/>
</dbReference>
<keyword evidence="15" id="KW-1185">Reference proteome</keyword>
<evidence type="ECO:0000256" key="3">
    <source>
        <dbReference type="ARBA" id="ARBA00008307"/>
    </source>
</evidence>
<evidence type="ECO:0000256" key="1">
    <source>
        <dbReference type="ARBA" id="ARBA00001936"/>
    </source>
</evidence>
<evidence type="ECO:0000313" key="15">
    <source>
        <dbReference type="Proteomes" id="UP001152798"/>
    </source>
</evidence>
<keyword evidence="6" id="KW-0479">Metal-binding</keyword>
<evidence type="ECO:0000259" key="13">
    <source>
        <dbReference type="Pfam" id="PF20266"/>
    </source>
</evidence>
<comment type="similarity">
    <text evidence="3">Belongs to the mab-21 family.</text>
</comment>
<keyword evidence="7" id="KW-0547">Nucleotide-binding</keyword>
<keyword evidence="8" id="KW-0067">ATP-binding</keyword>
<keyword evidence="5" id="KW-0548">Nucleotidyltransferase</keyword>
<evidence type="ECO:0000256" key="4">
    <source>
        <dbReference type="ARBA" id="ARBA00022679"/>
    </source>
</evidence>
<sequence length="416" mass="48492">MTTIAESQMGIPTVESEDFYKDLDPILDEINRKCVKMDEDIKKKYVDIINKVIESVIKALKSTDEVFEKLFSKLEYVGSYFDGLRVAKPTEFDLNLIMKLPCDYKKIVIENNNVSAGFVKLNILKAIQNNQQSEKVIGTVKKWCDVDGYLLENRVRQWMESVITCCLGHATTTLSLASGETVNIRVRKAGPAFTLNVNTGSDNIDVDLVFTIQFPESIHPPSSIRWNKDLAASWVVVPKPTNDPRFWRVSFNYSERKLTQNQYKLKLINRFLKALRDARDLPIPSYFIKTLFLWEAHNCTMYNKPRFWEKRQGYLFIYMMNELYSNLKARKILYYWHKGLNLFDKNKFTPDHALNMENQISRIISKINDLIRKKDKERLRNYILALFRISEELAIADLSLEDTTKQNEQNISCSLS</sequence>
<dbReference type="InterPro" id="IPR046903">
    <property type="entry name" value="Mab-21-like_nuc_Trfase"/>
</dbReference>
<dbReference type="AlphaFoldDB" id="A0A9P0H2I1"/>
<dbReference type="PANTHER" id="PTHR10656">
    <property type="entry name" value="CELL FATE DETERMINING PROTEIN MAB21-RELATED"/>
    <property type="match status" value="1"/>
</dbReference>
<dbReference type="Gene3D" id="3.30.460.90">
    <property type="match status" value="1"/>
</dbReference>
<dbReference type="InterPro" id="IPR024810">
    <property type="entry name" value="MAB21L/cGLR"/>
</dbReference>
<keyword evidence="9" id="KW-0460">Magnesium</keyword>
<keyword evidence="11" id="KW-0464">Manganese</keyword>
<reference evidence="14" key="1">
    <citation type="submission" date="2022-01" db="EMBL/GenBank/DDBJ databases">
        <authorList>
            <person name="King R."/>
        </authorList>
    </citation>
    <scope>NUCLEOTIDE SEQUENCE</scope>
</reference>
<gene>
    <name evidence="14" type="ORF">NEZAVI_LOCUS5394</name>
</gene>
<dbReference type="Pfam" id="PF03281">
    <property type="entry name" value="Mab-21"/>
    <property type="match status" value="1"/>
</dbReference>
<dbReference type="PANTHER" id="PTHR10656:SF42">
    <property type="entry name" value="CYCLIC GMP-AMP SYNTHASE-LIKE PROTEIN-RELATED"/>
    <property type="match status" value="1"/>
</dbReference>
<organism evidence="14 15">
    <name type="scientific">Nezara viridula</name>
    <name type="common">Southern green stink bug</name>
    <name type="synonym">Cimex viridulus</name>
    <dbReference type="NCBI Taxonomy" id="85310"/>
    <lineage>
        <taxon>Eukaryota</taxon>
        <taxon>Metazoa</taxon>
        <taxon>Ecdysozoa</taxon>
        <taxon>Arthropoda</taxon>
        <taxon>Hexapoda</taxon>
        <taxon>Insecta</taxon>
        <taxon>Pterygota</taxon>
        <taxon>Neoptera</taxon>
        <taxon>Paraneoptera</taxon>
        <taxon>Hemiptera</taxon>
        <taxon>Heteroptera</taxon>
        <taxon>Panheteroptera</taxon>
        <taxon>Pentatomomorpha</taxon>
        <taxon>Pentatomoidea</taxon>
        <taxon>Pentatomidae</taxon>
        <taxon>Pentatominae</taxon>
        <taxon>Nezara</taxon>
    </lineage>
</organism>
<evidence type="ECO:0000256" key="10">
    <source>
        <dbReference type="ARBA" id="ARBA00023134"/>
    </source>
</evidence>
<evidence type="ECO:0000256" key="5">
    <source>
        <dbReference type="ARBA" id="ARBA00022695"/>
    </source>
</evidence>
<dbReference type="Proteomes" id="UP001152798">
    <property type="component" value="Chromosome 3"/>
</dbReference>
<dbReference type="EMBL" id="OV725079">
    <property type="protein sequence ID" value="CAH1395053.1"/>
    <property type="molecule type" value="Genomic_DNA"/>
</dbReference>
<dbReference type="Pfam" id="PF20266">
    <property type="entry name" value="Mab-21_C"/>
    <property type="match status" value="1"/>
</dbReference>